<keyword evidence="1" id="KW-0812">Transmembrane</keyword>
<evidence type="ECO:0000313" key="2">
    <source>
        <dbReference type="EMBL" id="RNA08117.1"/>
    </source>
</evidence>
<comment type="caution">
    <text evidence="2">The sequence shown here is derived from an EMBL/GenBank/DDBJ whole genome shotgun (WGS) entry which is preliminary data.</text>
</comment>
<proteinExistence type="predicted"/>
<keyword evidence="3" id="KW-1185">Reference proteome</keyword>
<accession>A0A3M7Q9J0</accession>
<gene>
    <name evidence="2" type="ORF">BpHYR1_013573</name>
</gene>
<keyword evidence="1" id="KW-1133">Transmembrane helix</keyword>
<feature type="transmembrane region" description="Helical" evidence="1">
    <location>
        <begin position="87"/>
        <end position="107"/>
    </location>
</feature>
<evidence type="ECO:0000313" key="3">
    <source>
        <dbReference type="Proteomes" id="UP000276133"/>
    </source>
</evidence>
<protein>
    <submittedName>
        <fullName evidence="2">Uncharacterized protein</fullName>
    </submittedName>
</protein>
<dbReference type="AlphaFoldDB" id="A0A3M7Q9J0"/>
<organism evidence="2 3">
    <name type="scientific">Brachionus plicatilis</name>
    <name type="common">Marine rotifer</name>
    <name type="synonym">Brachionus muelleri</name>
    <dbReference type="NCBI Taxonomy" id="10195"/>
    <lineage>
        <taxon>Eukaryota</taxon>
        <taxon>Metazoa</taxon>
        <taxon>Spiralia</taxon>
        <taxon>Gnathifera</taxon>
        <taxon>Rotifera</taxon>
        <taxon>Eurotatoria</taxon>
        <taxon>Monogononta</taxon>
        <taxon>Pseudotrocha</taxon>
        <taxon>Ploima</taxon>
        <taxon>Brachionidae</taxon>
        <taxon>Brachionus</taxon>
    </lineage>
</organism>
<sequence length="162" mass="18810">MERYGGFLYPNAPLKAMWSRIYEVIMIGKFMARNKTWTGNFDIFCLIHPAYFNNMTNSFPILAASLFAGEFGFGSSKRDLNSNHKNFIILCIYACFFDFFILALRFYSVRTHRLNHPATTPEQFAALVFHTRVCFHGTTELPHCSLDYSDSDRSMWKWGLSV</sequence>
<name>A0A3M7Q9J0_BRAPC</name>
<evidence type="ECO:0000256" key="1">
    <source>
        <dbReference type="SAM" id="Phobius"/>
    </source>
</evidence>
<keyword evidence="1" id="KW-0472">Membrane</keyword>
<reference evidence="2 3" key="1">
    <citation type="journal article" date="2018" name="Sci. Rep.">
        <title>Genomic signatures of local adaptation to the degree of environmental predictability in rotifers.</title>
        <authorList>
            <person name="Franch-Gras L."/>
            <person name="Hahn C."/>
            <person name="Garcia-Roger E.M."/>
            <person name="Carmona M.J."/>
            <person name="Serra M."/>
            <person name="Gomez A."/>
        </authorList>
    </citation>
    <scope>NUCLEOTIDE SEQUENCE [LARGE SCALE GENOMIC DNA]</scope>
    <source>
        <strain evidence="2">HYR1</strain>
    </source>
</reference>
<dbReference type="Proteomes" id="UP000276133">
    <property type="component" value="Unassembled WGS sequence"/>
</dbReference>
<dbReference type="EMBL" id="REGN01006854">
    <property type="protein sequence ID" value="RNA08117.1"/>
    <property type="molecule type" value="Genomic_DNA"/>
</dbReference>